<proteinExistence type="predicted"/>
<protein>
    <submittedName>
        <fullName evidence="2">Uncharacterized protein</fullName>
    </submittedName>
</protein>
<sequence>MSASLALVIVMIVVSGTLSDRVYEEDRMYRAPEAFQQSLSWLRGLRPTVLRLNSPQLLALPSENLRFAGPPSLGPPAYEHKTMGMFNPSIARAPRGLCPRCAYVLTLRVDPLHQCDASSPLLATPSGSPIATGAWFKGTAPGVADHNMSVLAWTWYLARPEDQVNAVGFTSRWFVPPASHGLFPPPWSKPAYDVRLLNFDEQHIFATFNCKACTFSVALLQITGRVTPDGGITRLRAWSVRRFRAGNPWMQGRNQAVFAATLPPDSTPSMLVQPWLGLIGDFGHPHFNTADVMCYPRYPVETLTNWTHLGGEELNRLNWQLRGRSLCGPTRPRARLLIPTIETTAREAIERRKYNRQVRALVESWNGTIPGQPPYSRVARRHFTLKTRHNRSNRALNEVSPPPAAERFSQQHFATALSSSPPMVPSSPPMIPDWRADKRFVADAQIAADRVLTAERALLMLSGYQPPRWFSDLTLMSNYTGYTHFLYTIQPRQPFRMLSTSSEFCLSASQDPADCESVQFISSIALTLAGDKLILAYGVNDCEAKIGLLPVDRVWEMLKPLPLENGTCEFYG</sequence>
<organism evidence="2 3">
    <name type="scientific">Prymnesium parvum</name>
    <name type="common">Toxic golden alga</name>
    <dbReference type="NCBI Taxonomy" id="97485"/>
    <lineage>
        <taxon>Eukaryota</taxon>
        <taxon>Haptista</taxon>
        <taxon>Haptophyta</taxon>
        <taxon>Prymnesiophyceae</taxon>
        <taxon>Prymnesiales</taxon>
        <taxon>Prymnesiaceae</taxon>
        <taxon>Prymnesium</taxon>
    </lineage>
</organism>
<name>A0AB34IHM3_PRYPA</name>
<feature type="signal peptide" evidence="1">
    <location>
        <begin position="1"/>
        <end position="19"/>
    </location>
</feature>
<comment type="caution">
    <text evidence="2">The sequence shown here is derived from an EMBL/GenBank/DDBJ whole genome shotgun (WGS) entry which is preliminary data.</text>
</comment>
<gene>
    <name evidence="2" type="ORF">AB1Y20_013999</name>
</gene>
<dbReference type="Proteomes" id="UP001515480">
    <property type="component" value="Unassembled WGS sequence"/>
</dbReference>
<accession>A0AB34IHM3</accession>
<dbReference type="EMBL" id="JBGBPQ010000027">
    <property type="protein sequence ID" value="KAL1498687.1"/>
    <property type="molecule type" value="Genomic_DNA"/>
</dbReference>
<dbReference type="AlphaFoldDB" id="A0AB34IHM3"/>
<evidence type="ECO:0000313" key="2">
    <source>
        <dbReference type="EMBL" id="KAL1498687.1"/>
    </source>
</evidence>
<evidence type="ECO:0000256" key="1">
    <source>
        <dbReference type="SAM" id="SignalP"/>
    </source>
</evidence>
<keyword evidence="1" id="KW-0732">Signal</keyword>
<evidence type="ECO:0000313" key="3">
    <source>
        <dbReference type="Proteomes" id="UP001515480"/>
    </source>
</evidence>
<reference evidence="2 3" key="1">
    <citation type="journal article" date="2024" name="Science">
        <title>Giant polyketide synthase enzymes in the biosynthesis of giant marine polyether toxins.</title>
        <authorList>
            <person name="Fallon T.R."/>
            <person name="Shende V.V."/>
            <person name="Wierzbicki I.H."/>
            <person name="Pendleton A.L."/>
            <person name="Watervoot N.F."/>
            <person name="Auber R.P."/>
            <person name="Gonzalez D.J."/>
            <person name="Wisecaver J.H."/>
            <person name="Moore B.S."/>
        </authorList>
    </citation>
    <scope>NUCLEOTIDE SEQUENCE [LARGE SCALE GENOMIC DNA]</scope>
    <source>
        <strain evidence="2 3">12B1</strain>
    </source>
</reference>
<feature type="chain" id="PRO_5044316349" evidence="1">
    <location>
        <begin position="20"/>
        <end position="572"/>
    </location>
</feature>
<keyword evidence="3" id="KW-1185">Reference proteome</keyword>